<dbReference type="InterPro" id="IPR006311">
    <property type="entry name" value="TAT_signal"/>
</dbReference>
<dbReference type="Proteomes" id="UP000198397">
    <property type="component" value="Unassembled WGS sequence"/>
</dbReference>
<evidence type="ECO:0000313" key="1">
    <source>
        <dbReference type="EMBL" id="SNR37577.1"/>
    </source>
</evidence>
<evidence type="ECO:0000313" key="2">
    <source>
        <dbReference type="Proteomes" id="UP000198397"/>
    </source>
</evidence>
<proteinExistence type="predicted"/>
<keyword evidence="2" id="KW-1185">Reference proteome</keyword>
<protein>
    <submittedName>
        <fullName evidence="1">Uncharacterized protein</fullName>
    </submittedName>
</protein>
<name>A0A238VTU8_HALVU</name>
<dbReference type="AlphaFoldDB" id="A0A238VTU8"/>
<dbReference type="EMBL" id="FZNQ01000004">
    <property type="protein sequence ID" value="SNR37577.1"/>
    <property type="molecule type" value="Genomic_DNA"/>
</dbReference>
<sequence>MELSRRGALGGLAAIGAVGAVGFMGASAVDDPATDEDETDAHYVEVDPETPFIARLVDDDGDRELFTAADLVHVQGVHPDDEEYLVFIELTETGRERFQDELAAAGAEADPDGFEIVMTLDGAVVREVSLDGPTVDALTDEEWEGVVTLPFVDEDLAEDVYEALAGM</sequence>
<dbReference type="OrthoDB" id="331268at2157"/>
<dbReference type="PROSITE" id="PS51318">
    <property type="entry name" value="TAT"/>
    <property type="match status" value="1"/>
</dbReference>
<reference evidence="1 2" key="1">
    <citation type="submission" date="2017-06" db="EMBL/GenBank/DDBJ databases">
        <authorList>
            <person name="Kim H.J."/>
            <person name="Triplett B.A."/>
        </authorList>
    </citation>
    <scope>NUCLEOTIDE SEQUENCE [LARGE SCALE GENOMIC DNA]</scope>
    <source>
        <strain evidence="1 2">DSM 8800</strain>
    </source>
</reference>
<gene>
    <name evidence="1" type="ORF">SAMN06264855_10455</name>
</gene>
<organism evidence="1 2">
    <name type="scientific">Halorubrum vacuolatum</name>
    <name type="common">Natronobacterium vacuolatum</name>
    <dbReference type="NCBI Taxonomy" id="63740"/>
    <lineage>
        <taxon>Archaea</taxon>
        <taxon>Methanobacteriati</taxon>
        <taxon>Methanobacteriota</taxon>
        <taxon>Stenosarchaea group</taxon>
        <taxon>Halobacteria</taxon>
        <taxon>Halobacteriales</taxon>
        <taxon>Haloferacaceae</taxon>
        <taxon>Halorubrum</taxon>
    </lineage>
</organism>
<dbReference type="RefSeq" id="WP_089384109.1">
    <property type="nucleotide sequence ID" value="NZ_FZNQ01000004.1"/>
</dbReference>
<accession>A0A238VTU8</accession>